<feature type="compositionally biased region" description="Low complexity" evidence="2">
    <location>
        <begin position="22"/>
        <end position="37"/>
    </location>
</feature>
<organism evidence="4 5">
    <name type="scientific">Spizellomyces punctatus (strain DAOM BR117)</name>
    <dbReference type="NCBI Taxonomy" id="645134"/>
    <lineage>
        <taxon>Eukaryota</taxon>
        <taxon>Fungi</taxon>
        <taxon>Fungi incertae sedis</taxon>
        <taxon>Chytridiomycota</taxon>
        <taxon>Chytridiomycota incertae sedis</taxon>
        <taxon>Chytridiomycetes</taxon>
        <taxon>Spizellomycetales</taxon>
        <taxon>Spizellomycetaceae</taxon>
        <taxon>Spizellomyces</taxon>
    </lineage>
</organism>
<dbReference type="GO" id="GO:0005829">
    <property type="term" value="C:cytosol"/>
    <property type="evidence" value="ECO:0007669"/>
    <property type="project" value="TreeGrafter"/>
</dbReference>
<dbReference type="Gene3D" id="3.30.1490.40">
    <property type="match status" value="1"/>
</dbReference>
<feature type="compositionally biased region" description="Polar residues" evidence="2">
    <location>
        <begin position="611"/>
        <end position="650"/>
    </location>
</feature>
<dbReference type="InterPro" id="IPR051640">
    <property type="entry name" value="GRB10-interact_GYF"/>
</dbReference>
<feature type="compositionally biased region" description="Low complexity" evidence="2">
    <location>
        <begin position="1185"/>
        <end position="1194"/>
    </location>
</feature>
<feature type="coiled-coil region" evidence="1">
    <location>
        <begin position="843"/>
        <end position="920"/>
    </location>
</feature>
<dbReference type="OMA" id="THLDTEW"/>
<feature type="region of interest" description="Disordered" evidence="2">
    <location>
        <begin position="556"/>
        <end position="673"/>
    </location>
</feature>
<dbReference type="SMART" id="SM00444">
    <property type="entry name" value="GYF"/>
    <property type="match status" value="1"/>
</dbReference>
<sequence length="1232" mass="131736">MAMNFGPQWMRKIPTNDGAVRSSSPTLSGPSTPTGMSANTFWGGAGTSKSVTPLSTAYGENHTSGSRDHSGGTGWSNSVSSSESSQYRYSREFILSLFDPALPAPNDYEAAPSVTTEEVLPPMANIPLNDHEKKLFTSQSVNSDISARRTPYGRNDSKDGVRPSRPPGSAQRSYSNRVDRGGSVSDNYRPRRADTYAGDEDPWDTPSGVGSFGGNGVFSHGDDEYRSARNRNSDSGKEAPMLLSHRGRESPVRSASPAPLEKPDTSPGKTFSGGTRPTSPVKTAHIAHPEHGTGGISGHSLTSTGPVAPTSAALHAAHEEDLGRQSVSRTSSFVDMFGTFASTGIKSDLGGLPTLGLGDRHTPDHLNPPPITRSLSKGELHHPPVQSALPPGIPHVGAAFVPQKWQYKDPCGNVQGPFTAQQMHDWFRSGYFNDDLPIKHVDDFNYEPLARLIQKLGRDRPFLADLEEAEQRAQQIEHQRRFGPGMGLSGASYKDLYQNDVSTPGSLGFNPFNSFGNVAGTPTLFSPNTLGADPFTSLGRDRFGTGGYDPLNGGNFGRPSWGEPQPVGRAGWSALNTDLSSPFGRPGATPGSPAGNLPGSYFDQRGGVQTLPPSQDNLMSAMGQRQPSPYTPFSTQQTAQNSIQAPQSPAANLFPSQPLLDFAGTSQSGSASHQAGWGNFDGLSGHISGSVSQYSEEAHGPVDVVSKLIDETSLDQEISDHREEKLRKTHDDIVDRFTQLNVGNIIGIPSKPAVDHAGLAMEVDQMRTRASDVDKNVAGDRKAREEERSNRYDHDNEEGQLREPQISLKGNHQEDGTSGQVTPAVDLRQIMSEQETRSKWEKEQVAAEKNKQLDKELEALDRQKGRVATSAWASGNTERPKLSLKEIQELEQRQREKEDRERQRRAQELLLQQAQQLQEQEALSAGASWTKDQGQGGAVWGSGPRPQPVRQKSLAEIMQEEEVRKRKEAELRGAQTAETQVPTGAGKRYADTIAAAGASGTSAWGLVAASGRPPVAARPAAVIASGNVVKSPAPVPAGGRPDESIAGAWNVVGKQGQVVRPLTQTPVQPVRPAAPPSRAPVQMAPRAAAPSSSVPATIAGSANQNDGSKGPSSAFMQWCRSALRPLERSTSAGVNVDDFVSILLSVAMNDTATLQMICDDTLGGLTAIDPRKFADEFSKKRRADASGSSISSDGWTAVGPSAPSTASLDVFDSGNKFVVVGKQSKKKKGKKP</sequence>
<feature type="compositionally biased region" description="Polar residues" evidence="2">
    <location>
        <begin position="136"/>
        <end position="145"/>
    </location>
</feature>
<feature type="region of interest" description="Disordered" evidence="2">
    <location>
        <begin position="920"/>
        <end position="984"/>
    </location>
</feature>
<feature type="region of interest" description="Disordered" evidence="2">
    <location>
        <begin position="1"/>
        <end position="82"/>
    </location>
</feature>
<feature type="compositionally biased region" description="Basic and acidic residues" evidence="2">
    <location>
        <begin position="220"/>
        <end position="237"/>
    </location>
</feature>
<dbReference type="AlphaFoldDB" id="A0A0L0H7D4"/>
<dbReference type="InParanoid" id="A0A0L0H7D4"/>
<feature type="compositionally biased region" description="Polar residues" evidence="2">
    <location>
        <begin position="1100"/>
        <end position="1113"/>
    </location>
</feature>
<dbReference type="FunCoup" id="A0A0L0H7D4">
    <property type="interactions" value="276"/>
</dbReference>
<accession>A0A0L0H7D4</accession>
<dbReference type="GeneID" id="27691364"/>
<evidence type="ECO:0000313" key="5">
    <source>
        <dbReference type="Proteomes" id="UP000053201"/>
    </source>
</evidence>
<dbReference type="EMBL" id="KQ257468">
    <property type="protein sequence ID" value="KNC96603.1"/>
    <property type="molecule type" value="Genomic_DNA"/>
</dbReference>
<dbReference type="InterPro" id="IPR003169">
    <property type="entry name" value="GYF"/>
</dbReference>
<dbReference type="eggNOG" id="KOG1862">
    <property type="taxonomic scope" value="Eukaryota"/>
</dbReference>
<feature type="compositionally biased region" description="Basic and acidic residues" evidence="2">
    <location>
        <begin position="961"/>
        <end position="971"/>
    </location>
</feature>
<dbReference type="RefSeq" id="XP_016604643.1">
    <property type="nucleotide sequence ID" value="XM_016756345.1"/>
</dbReference>
<evidence type="ECO:0000313" key="4">
    <source>
        <dbReference type="EMBL" id="KNC96603.1"/>
    </source>
</evidence>
<dbReference type="Pfam" id="PF02213">
    <property type="entry name" value="GYF"/>
    <property type="match status" value="1"/>
</dbReference>
<reference evidence="4 5" key="1">
    <citation type="submission" date="2009-08" db="EMBL/GenBank/DDBJ databases">
        <title>The Genome Sequence of Spizellomyces punctatus strain DAOM BR117.</title>
        <authorList>
            <consortium name="The Broad Institute Genome Sequencing Platform"/>
            <person name="Russ C."/>
            <person name="Cuomo C."/>
            <person name="Shea T."/>
            <person name="Young S.K."/>
            <person name="Zeng Q."/>
            <person name="Koehrsen M."/>
            <person name="Haas B."/>
            <person name="Borodovsky M."/>
            <person name="Guigo R."/>
            <person name="Alvarado L."/>
            <person name="Berlin A."/>
            <person name="Bochicchio J."/>
            <person name="Borenstein D."/>
            <person name="Chapman S."/>
            <person name="Chen Z."/>
            <person name="Engels R."/>
            <person name="Freedman E."/>
            <person name="Gellesch M."/>
            <person name="Goldberg J."/>
            <person name="Griggs A."/>
            <person name="Gujja S."/>
            <person name="Heiman D."/>
            <person name="Hepburn T."/>
            <person name="Howarth C."/>
            <person name="Jen D."/>
            <person name="Larson L."/>
            <person name="Lewis B."/>
            <person name="Mehta T."/>
            <person name="Park D."/>
            <person name="Pearson M."/>
            <person name="Roberts A."/>
            <person name="Saif S."/>
            <person name="Shenoy N."/>
            <person name="Sisk P."/>
            <person name="Stolte C."/>
            <person name="Sykes S."/>
            <person name="Thomson T."/>
            <person name="Walk T."/>
            <person name="White J."/>
            <person name="Yandava C."/>
            <person name="Burger G."/>
            <person name="Gray M.W."/>
            <person name="Holland P.W.H."/>
            <person name="King N."/>
            <person name="Lang F.B.F."/>
            <person name="Roger A.J."/>
            <person name="Ruiz-Trillo I."/>
            <person name="Lander E."/>
            <person name="Nusbaum C."/>
        </authorList>
    </citation>
    <scope>NUCLEOTIDE SEQUENCE [LARGE SCALE GENOMIC DNA]</scope>
    <source>
        <strain evidence="4 5">DAOM BR117</strain>
    </source>
</reference>
<feature type="region of interest" description="Disordered" evidence="2">
    <location>
        <begin position="769"/>
        <end position="826"/>
    </location>
</feature>
<keyword evidence="5" id="KW-1185">Reference proteome</keyword>
<name>A0A0L0H7D4_SPIPD</name>
<dbReference type="SUPFAM" id="SSF55277">
    <property type="entry name" value="GYF domain"/>
    <property type="match status" value="1"/>
</dbReference>
<feature type="compositionally biased region" description="Polar residues" evidence="2">
    <location>
        <begin position="267"/>
        <end position="281"/>
    </location>
</feature>
<keyword evidence="1" id="KW-0175">Coiled coil</keyword>
<dbReference type="VEuPathDB" id="FungiDB:SPPG_08187"/>
<feature type="region of interest" description="Disordered" evidence="2">
    <location>
        <begin position="1087"/>
        <end position="1113"/>
    </location>
</feature>
<feature type="compositionally biased region" description="Basic and acidic residues" evidence="2">
    <location>
        <begin position="769"/>
        <end position="801"/>
    </location>
</feature>
<gene>
    <name evidence="4" type="ORF">SPPG_08187</name>
</gene>
<evidence type="ECO:0000259" key="3">
    <source>
        <dbReference type="PROSITE" id="PS50829"/>
    </source>
</evidence>
<proteinExistence type="predicted"/>
<feature type="region of interest" description="Disordered" evidence="2">
    <location>
        <begin position="1178"/>
        <end position="1202"/>
    </location>
</feature>
<dbReference type="PROSITE" id="PS50829">
    <property type="entry name" value="GYF"/>
    <property type="match status" value="1"/>
</dbReference>
<dbReference type="PANTHER" id="PTHR14445">
    <property type="entry name" value="GRB10 INTERACTING GYF PROTEIN"/>
    <property type="match status" value="1"/>
</dbReference>
<dbReference type="Proteomes" id="UP000053201">
    <property type="component" value="Unassembled WGS sequence"/>
</dbReference>
<feature type="compositionally biased region" description="Low complexity" evidence="2">
    <location>
        <begin position="1087"/>
        <end position="1096"/>
    </location>
</feature>
<dbReference type="InterPro" id="IPR035445">
    <property type="entry name" value="GYF-like_dom_sf"/>
</dbReference>
<dbReference type="OrthoDB" id="6415790at2759"/>
<dbReference type="STRING" id="645134.A0A0L0H7D4"/>
<evidence type="ECO:0000256" key="1">
    <source>
        <dbReference type="SAM" id="Coils"/>
    </source>
</evidence>
<evidence type="ECO:0000256" key="2">
    <source>
        <dbReference type="SAM" id="MobiDB-lite"/>
    </source>
</evidence>
<protein>
    <recommendedName>
        <fullName evidence="3">GYF domain-containing protein</fullName>
    </recommendedName>
</protein>
<feature type="compositionally biased region" description="Polar residues" evidence="2">
    <location>
        <begin position="664"/>
        <end position="673"/>
    </location>
</feature>
<dbReference type="PANTHER" id="PTHR14445:SF36">
    <property type="entry name" value="FI03272P-RELATED"/>
    <property type="match status" value="1"/>
</dbReference>
<feature type="domain" description="GYF" evidence="3">
    <location>
        <begin position="402"/>
        <end position="457"/>
    </location>
</feature>
<feature type="region of interest" description="Disordered" evidence="2">
    <location>
        <begin position="130"/>
        <end position="283"/>
    </location>
</feature>
<dbReference type="CDD" id="cd00072">
    <property type="entry name" value="GYF"/>
    <property type="match status" value="1"/>
</dbReference>